<name>A0A9X4XF38_9FIRM</name>
<evidence type="ECO:0000313" key="3">
    <source>
        <dbReference type="Proteomes" id="UP000487649"/>
    </source>
</evidence>
<dbReference type="NCBIfam" id="TIGR01641">
    <property type="entry name" value="phageSPP1_gp7"/>
    <property type="match status" value="1"/>
</dbReference>
<protein>
    <submittedName>
        <fullName evidence="2">Phage head morphogenesis protein</fullName>
    </submittedName>
</protein>
<organism evidence="2 3">
    <name type="scientific">Turicibacter sanguinis</name>
    <dbReference type="NCBI Taxonomy" id="154288"/>
    <lineage>
        <taxon>Bacteria</taxon>
        <taxon>Bacillati</taxon>
        <taxon>Bacillota</taxon>
        <taxon>Erysipelotrichia</taxon>
        <taxon>Erysipelotrichales</taxon>
        <taxon>Turicibacteraceae</taxon>
        <taxon>Turicibacter</taxon>
    </lineage>
</organism>
<accession>A0A9X4XF38</accession>
<gene>
    <name evidence="2" type="ORF">GMA92_12510</name>
</gene>
<dbReference type="EMBL" id="WMQE01000033">
    <property type="protein sequence ID" value="MTK22234.1"/>
    <property type="molecule type" value="Genomic_DNA"/>
</dbReference>
<proteinExistence type="predicted"/>
<evidence type="ECO:0000313" key="2">
    <source>
        <dbReference type="EMBL" id="MTK22234.1"/>
    </source>
</evidence>
<sequence>MRSDTYWSNRSNKRMEIYHKDSNRVILKIANAYENAIKEINQDIERMLDNFMIGNALTKLEAKKFLNQKIKNEVINQYKKILPTIEDEKLKQKIIAHIESQAYGARITRLEALKQSIYLNLATVADVELRESEKLYTRTINKAYYLNCYDIQKGVGIGFNIATMPTEVIEEILKTNWSGIHYSDRVWRNSQVMAKKLEQVLLKGVMTGKSYRKLAIELEEMSEDGVFAAERLIRTEMTYISNRAELQAYRECGIEEYIFVATLDSRTSKPCRKMDRKRIKISDAVVGENLPPLHPWCRSTTRMGIDDEVLATMQRRARNPETGRTYLVPANMSYYEWKTQFTNEFN</sequence>
<dbReference type="AlphaFoldDB" id="A0A9X4XF38"/>
<feature type="domain" description="Phage head morphogenesis" evidence="1">
    <location>
        <begin position="196"/>
        <end position="301"/>
    </location>
</feature>
<dbReference type="RefSeq" id="WP_155223006.1">
    <property type="nucleotide sequence ID" value="NZ_CAJJOK010000023.1"/>
</dbReference>
<dbReference type="Proteomes" id="UP000487649">
    <property type="component" value="Unassembled WGS sequence"/>
</dbReference>
<dbReference type="Pfam" id="PF04233">
    <property type="entry name" value="Phage_Mu_F"/>
    <property type="match status" value="1"/>
</dbReference>
<evidence type="ECO:0000259" key="1">
    <source>
        <dbReference type="Pfam" id="PF04233"/>
    </source>
</evidence>
<comment type="caution">
    <text evidence="2">The sequence shown here is derived from an EMBL/GenBank/DDBJ whole genome shotgun (WGS) entry which is preliminary data.</text>
</comment>
<reference evidence="2 3" key="1">
    <citation type="journal article" date="2019" name="Nat. Med.">
        <title>A library of human gut bacterial isolates paired with longitudinal multiomics data enables mechanistic microbiome research.</title>
        <authorList>
            <person name="Poyet M."/>
            <person name="Groussin M."/>
            <person name="Gibbons S.M."/>
            <person name="Avila-Pacheco J."/>
            <person name="Jiang X."/>
            <person name="Kearney S.M."/>
            <person name="Perrotta A.R."/>
            <person name="Berdy B."/>
            <person name="Zhao S."/>
            <person name="Lieberman T.D."/>
            <person name="Swanson P.K."/>
            <person name="Smith M."/>
            <person name="Roesemann S."/>
            <person name="Alexander J.E."/>
            <person name="Rich S.A."/>
            <person name="Livny J."/>
            <person name="Vlamakis H."/>
            <person name="Clish C."/>
            <person name="Bullock K."/>
            <person name="Deik A."/>
            <person name="Scott J."/>
            <person name="Pierce K.A."/>
            <person name="Xavier R.J."/>
            <person name="Alm E.J."/>
        </authorList>
    </citation>
    <scope>NUCLEOTIDE SEQUENCE [LARGE SCALE GENOMIC DNA]</scope>
    <source>
        <strain evidence="2 3">BIOML-A198</strain>
    </source>
</reference>
<dbReference type="InterPro" id="IPR006528">
    <property type="entry name" value="Phage_head_morphogenesis_dom"/>
</dbReference>